<dbReference type="EMBL" id="CAESAB010000027">
    <property type="protein sequence ID" value="CAB4338926.1"/>
    <property type="molecule type" value="Genomic_DNA"/>
</dbReference>
<feature type="region of interest" description="Disordered" evidence="1">
    <location>
        <begin position="277"/>
        <end position="300"/>
    </location>
</feature>
<gene>
    <name evidence="2" type="ORF">UFOPK3820_00796</name>
</gene>
<accession>A0A6J5ZBV3</accession>
<evidence type="ECO:0000256" key="1">
    <source>
        <dbReference type="SAM" id="MobiDB-lite"/>
    </source>
</evidence>
<reference evidence="2" key="1">
    <citation type="submission" date="2020-05" db="EMBL/GenBank/DDBJ databases">
        <authorList>
            <person name="Chiriac C."/>
            <person name="Salcher M."/>
            <person name="Ghai R."/>
            <person name="Kavagutti S V."/>
        </authorList>
    </citation>
    <scope>NUCLEOTIDE SEQUENCE</scope>
</reference>
<protein>
    <submittedName>
        <fullName evidence="2">Unannotated protein</fullName>
    </submittedName>
</protein>
<dbReference type="AlphaFoldDB" id="A0A6J5ZBV3"/>
<organism evidence="2">
    <name type="scientific">freshwater metagenome</name>
    <dbReference type="NCBI Taxonomy" id="449393"/>
    <lineage>
        <taxon>unclassified sequences</taxon>
        <taxon>metagenomes</taxon>
        <taxon>ecological metagenomes</taxon>
    </lineage>
</organism>
<proteinExistence type="predicted"/>
<name>A0A6J5ZBV3_9ZZZZ</name>
<feature type="compositionally biased region" description="Polar residues" evidence="1">
    <location>
        <begin position="287"/>
        <end position="300"/>
    </location>
</feature>
<evidence type="ECO:0000313" key="2">
    <source>
        <dbReference type="EMBL" id="CAB4338926.1"/>
    </source>
</evidence>
<sequence length="394" mass="43677">MRMRVVAASTLFLMLFSVPNSSAWILQSKSLPIAISDIGPYPDDNVKEEFSDRKRCVSGITGVFSYEYSEENPSGMACLLHIYFPDKTKGHWHLQVMVDQGKWIDAWNSNLFHCGDVGDARTASCKLGPTENYTLYKTDPTSTSKSEVGDKIDSIKIGQKQIWTENFDIPSRSSKGVCQVFSGNIDFRIRGTLTDGKSIFSPPFTVSYSGDNSWKKYSNGAEVCSGSDDLDGQGNMYPPGNPNYSQHVPTSKLQSTWDAFKVTKPINISQASVASVSKQSAKKPVTPTKSNTGKTKTCSTSDKNDYKSVYRAYILYNQQIGISNEIKQVIEDARQAKSKVLGRYVDYTAKDLYDLSKQDADIAKYESKRDGLQTLLATLALKCDLKMPSTTDLS</sequence>